<dbReference type="GeneID" id="20530717"/>
<feature type="region of interest" description="Disordered" evidence="1">
    <location>
        <begin position="451"/>
        <end position="555"/>
    </location>
</feature>
<dbReference type="EMBL" id="KB932216">
    <property type="protein sequence ID" value="KCV67593.1"/>
    <property type="molecule type" value="Genomic_DNA"/>
</dbReference>
<name>A0A058Z0Z7_FONAL</name>
<protein>
    <submittedName>
        <fullName evidence="2">Uncharacterized protein</fullName>
    </submittedName>
</protein>
<evidence type="ECO:0000313" key="2">
    <source>
        <dbReference type="EMBL" id="KCV67593.1"/>
    </source>
</evidence>
<sequence>MPERSSALWPRLSAACRRPPAVHMGPSAPGHRGTAIGRAVGLAAGLLAAVLALAAEPARSQMPPPSGLPDIYLYRPLASMTRAQGPIQVVTAPGELSVLVRQGDPAVVEVYDQHDALDVLPEYRLGSFFGPVPRETVVCPRGGGADAGSRVLALPVAGTRTPALVQHTAQWLALFESATEHPLPGPGTEILRGLAAGVHEVDLLGVTGVPGQPKQGRLFLGRLTAAGLAVRPVDMPVALPVLTATGTRGHFYVAEEDVLHSIALAADGTAVVATMPLSDTVVSMVTTRLVSTVAQCPDHADVVVATADGRLRVLPCHGGSQPGPELEAEVPEWLLWVQNTLMAVGPASLDRPAGFFFYRSPGEDFYDRPYVWRVSVSPAGGELLWQRVVLYDLYVEMYAMGRFRTSEAGPWDWLVFDGRRVLFDMATLRCAADRSIVCDGPLGGYTDTHNAFDTASPAKPGKLHPSAGPPGQAGAPALPVNPAAKKASKAGRQPAAASEDKLPPGPPGGCPTKQPHEGSHAMQAAEAVSESARGLVPGPVNVTPPSRQARPTVGRRKMVPLVFQEWDPLPAATGNEPCAAKPASGRPPVPGRVTSQPRAQQQARWRAGAALTSAVFGAELLLALRWPIRRRRPGLTGRPGVPGRPAPMGRAKARKVLRRPLQSPAEVAKLVGVHGLLLDVPKGVHMASAGRVILAFGSCRATGLPQGERFVWRESPPGGGSLASGLGQCVVRVDGLLFVGAGQRVSCYGPGGRPGPEAGMSLVRAVTSRAHHSLKVVRTGALAVVLDAREVPLFLVLRGRVIWSRVWENADPWTEHPAEWPFAGVSASPERGLLVLKRALVEVAMSPGPGPASGAILLRHHAKHVTLAVSSAAPGVVLVRSSERQLLGVSHNGAFLSFVTPAASASVGRPAGRKSQFLSGLRVVGPETPRLRCEYLMHQGRLLVFLHAGLLLSFDFGHDGAGRSGPRPARGLVQGRVLVEGLSPECRFVPGPGPDAWALLNPAGRGPGVLLDLDGHVIQVCRPAATRACGALWVLVGPVSRA</sequence>
<dbReference type="Proteomes" id="UP000030693">
    <property type="component" value="Unassembled WGS sequence"/>
</dbReference>
<evidence type="ECO:0000313" key="3">
    <source>
        <dbReference type="Proteomes" id="UP000030693"/>
    </source>
</evidence>
<dbReference type="RefSeq" id="XP_009498034.1">
    <property type="nucleotide sequence ID" value="XM_009499759.1"/>
</dbReference>
<accession>A0A058Z0Z7</accession>
<evidence type="ECO:0000256" key="1">
    <source>
        <dbReference type="SAM" id="MobiDB-lite"/>
    </source>
</evidence>
<proteinExistence type="predicted"/>
<feature type="compositionally biased region" description="Low complexity" evidence="1">
    <location>
        <begin position="465"/>
        <end position="477"/>
    </location>
</feature>
<keyword evidence="3" id="KW-1185">Reference proteome</keyword>
<gene>
    <name evidence="2" type="ORF">H696_05992</name>
</gene>
<reference evidence="2" key="1">
    <citation type="submission" date="2013-04" db="EMBL/GenBank/DDBJ databases">
        <title>The Genome Sequence of Fonticula alba ATCC 38817.</title>
        <authorList>
            <consortium name="The Broad Institute Genomics Platform"/>
            <person name="Russ C."/>
            <person name="Cuomo C."/>
            <person name="Burger G."/>
            <person name="Gray M.W."/>
            <person name="Holland P.W.H."/>
            <person name="King N."/>
            <person name="Lang F.B.F."/>
            <person name="Roger A.J."/>
            <person name="Ruiz-Trillo I."/>
            <person name="Brown M."/>
            <person name="Walker B."/>
            <person name="Young S."/>
            <person name="Zeng Q."/>
            <person name="Gargeya S."/>
            <person name="Fitzgerald M."/>
            <person name="Haas B."/>
            <person name="Abouelleil A."/>
            <person name="Allen A.W."/>
            <person name="Alvarado L."/>
            <person name="Arachchi H.M."/>
            <person name="Berlin A.M."/>
            <person name="Chapman S.B."/>
            <person name="Gainer-Dewar J."/>
            <person name="Goldberg J."/>
            <person name="Griggs A."/>
            <person name="Gujja S."/>
            <person name="Hansen M."/>
            <person name="Howarth C."/>
            <person name="Imamovic A."/>
            <person name="Ireland A."/>
            <person name="Larimer J."/>
            <person name="McCowan C."/>
            <person name="Murphy C."/>
            <person name="Pearson M."/>
            <person name="Poon T.W."/>
            <person name="Priest M."/>
            <person name="Roberts A."/>
            <person name="Saif S."/>
            <person name="Shea T."/>
            <person name="Sisk P."/>
            <person name="Sykes S."/>
            <person name="Wortman J."/>
            <person name="Nusbaum C."/>
            <person name="Birren B."/>
        </authorList>
    </citation>
    <scope>NUCLEOTIDE SEQUENCE [LARGE SCALE GENOMIC DNA]</scope>
    <source>
        <strain evidence="2">ATCC 38817</strain>
    </source>
</reference>
<feature type="region of interest" description="Disordered" evidence="1">
    <location>
        <begin position="573"/>
        <end position="594"/>
    </location>
</feature>
<organism evidence="2">
    <name type="scientific">Fonticula alba</name>
    <name type="common">Slime mold</name>
    <dbReference type="NCBI Taxonomy" id="691883"/>
    <lineage>
        <taxon>Eukaryota</taxon>
        <taxon>Rotosphaerida</taxon>
        <taxon>Fonticulaceae</taxon>
        <taxon>Fonticula</taxon>
    </lineage>
</organism>
<dbReference type="AlphaFoldDB" id="A0A058Z0Z7"/>